<sequence length="62" mass="6671">MPSKTTVPEVGWSSPSTIRASVDLPDPDSPTIARVLARGSRNDTPSTARDSTRRHGAPRDSR</sequence>
<organism evidence="2 3">
    <name type="scientific">Mycobacterium tuberculosis</name>
    <dbReference type="NCBI Taxonomy" id="1773"/>
    <lineage>
        <taxon>Bacteria</taxon>
        <taxon>Bacillati</taxon>
        <taxon>Actinomycetota</taxon>
        <taxon>Actinomycetes</taxon>
        <taxon>Mycobacteriales</taxon>
        <taxon>Mycobacteriaceae</taxon>
        <taxon>Mycobacterium</taxon>
        <taxon>Mycobacterium tuberculosis complex</taxon>
    </lineage>
</organism>
<proteinExistence type="predicted"/>
<gene>
    <name evidence="2" type="ORF">ERS007739_04252</name>
</gene>
<dbReference type="EMBL" id="CSBK01002529">
    <property type="protein sequence ID" value="COZ92354.1"/>
    <property type="molecule type" value="Genomic_DNA"/>
</dbReference>
<comment type="caution">
    <text evidence="2">The sequence shown here is derived from an EMBL/GenBank/DDBJ whole genome shotgun (WGS) entry which is preliminary data.</text>
</comment>
<accession>A0A916LGA5</accession>
<dbReference type="AlphaFoldDB" id="A0A916LGA5"/>
<feature type="compositionally biased region" description="Basic and acidic residues" evidence="1">
    <location>
        <begin position="50"/>
        <end position="62"/>
    </location>
</feature>
<name>A0A916LGA5_MYCTX</name>
<evidence type="ECO:0000313" key="3">
    <source>
        <dbReference type="Proteomes" id="UP000039021"/>
    </source>
</evidence>
<evidence type="ECO:0000313" key="2">
    <source>
        <dbReference type="EMBL" id="COZ92354.1"/>
    </source>
</evidence>
<evidence type="ECO:0000256" key="1">
    <source>
        <dbReference type="SAM" id="MobiDB-lite"/>
    </source>
</evidence>
<reference evidence="3" key="1">
    <citation type="submission" date="2015-03" db="EMBL/GenBank/DDBJ databases">
        <authorList>
            <consortium name="Pathogen Informatics"/>
        </authorList>
    </citation>
    <scope>NUCLEOTIDE SEQUENCE [LARGE SCALE GENOMIC DNA]</scope>
    <source>
        <strain evidence="3">N09902308</strain>
    </source>
</reference>
<protein>
    <submittedName>
        <fullName evidence="2">Uncharacterized protein</fullName>
    </submittedName>
</protein>
<dbReference type="Proteomes" id="UP000039021">
    <property type="component" value="Unassembled WGS sequence"/>
</dbReference>
<feature type="region of interest" description="Disordered" evidence="1">
    <location>
        <begin position="1"/>
        <end position="62"/>
    </location>
</feature>